<evidence type="ECO:0000256" key="3">
    <source>
        <dbReference type="ARBA" id="ARBA00023002"/>
    </source>
</evidence>
<evidence type="ECO:0000313" key="7">
    <source>
        <dbReference type="Proteomes" id="UP000075683"/>
    </source>
</evidence>
<dbReference type="SMART" id="SM00829">
    <property type="entry name" value="PKS_ER"/>
    <property type="match status" value="1"/>
</dbReference>
<keyword evidence="2 4" id="KW-0862">Zinc</keyword>
<keyword evidence="1 4" id="KW-0479">Metal-binding</keyword>
<protein>
    <recommendedName>
        <fullName evidence="5">Enoyl reductase (ER) domain-containing protein</fullName>
    </recommendedName>
</protein>
<dbReference type="SUPFAM" id="SSF51735">
    <property type="entry name" value="NAD(P)-binding Rossmann-fold domains"/>
    <property type="match status" value="1"/>
</dbReference>
<dbReference type="InterPro" id="IPR013149">
    <property type="entry name" value="ADH-like_C"/>
</dbReference>
<dbReference type="CDD" id="cd08234">
    <property type="entry name" value="threonine_DH_like"/>
    <property type="match status" value="1"/>
</dbReference>
<dbReference type="EMBL" id="LQYT01000024">
    <property type="protein sequence ID" value="KYD20992.1"/>
    <property type="molecule type" value="Genomic_DNA"/>
</dbReference>
<dbReference type="PANTHER" id="PTHR43401:SF2">
    <property type="entry name" value="L-THREONINE 3-DEHYDROGENASE"/>
    <property type="match status" value="1"/>
</dbReference>
<dbReference type="InterPro" id="IPR050129">
    <property type="entry name" value="Zn_alcohol_dh"/>
</dbReference>
<dbReference type="Pfam" id="PF00107">
    <property type="entry name" value="ADH_zinc_N"/>
    <property type="match status" value="1"/>
</dbReference>
<dbReference type="STRING" id="301148.B4135_1716"/>
<dbReference type="OrthoDB" id="9770238at2"/>
<dbReference type="Gene3D" id="3.40.50.720">
    <property type="entry name" value="NAD(P)-binding Rossmann-like Domain"/>
    <property type="match status" value="1"/>
</dbReference>
<dbReference type="Gene3D" id="3.90.180.10">
    <property type="entry name" value="Medium-chain alcohol dehydrogenases, catalytic domain"/>
    <property type="match status" value="1"/>
</dbReference>
<name>A0A150M9R6_9BACI</name>
<evidence type="ECO:0000313" key="6">
    <source>
        <dbReference type="EMBL" id="KYD20992.1"/>
    </source>
</evidence>
<dbReference type="GO" id="GO:0016491">
    <property type="term" value="F:oxidoreductase activity"/>
    <property type="evidence" value="ECO:0007669"/>
    <property type="project" value="UniProtKB-KW"/>
</dbReference>
<proteinExistence type="inferred from homology"/>
<keyword evidence="3" id="KW-0560">Oxidoreductase</keyword>
<feature type="domain" description="Enoyl reductase (ER)" evidence="5">
    <location>
        <begin position="8"/>
        <end position="330"/>
    </location>
</feature>
<dbReference type="SUPFAM" id="SSF50129">
    <property type="entry name" value="GroES-like"/>
    <property type="match status" value="1"/>
</dbReference>
<comment type="cofactor">
    <cofactor evidence="4">
        <name>Zn(2+)</name>
        <dbReference type="ChEBI" id="CHEBI:29105"/>
    </cofactor>
</comment>
<dbReference type="PROSITE" id="PS00059">
    <property type="entry name" value="ADH_ZINC"/>
    <property type="match status" value="1"/>
</dbReference>
<dbReference type="InterPro" id="IPR036291">
    <property type="entry name" value="NAD(P)-bd_dom_sf"/>
</dbReference>
<dbReference type="InterPro" id="IPR011032">
    <property type="entry name" value="GroES-like_sf"/>
</dbReference>
<evidence type="ECO:0000259" key="5">
    <source>
        <dbReference type="SMART" id="SM00829"/>
    </source>
</evidence>
<accession>A0A150M9R6</accession>
<dbReference type="InterPro" id="IPR013154">
    <property type="entry name" value="ADH-like_N"/>
</dbReference>
<evidence type="ECO:0000256" key="1">
    <source>
        <dbReference type="ARBA" id="ARBA00022723"/>
    </source>
</evidence>
<dbReference type="GO" id="GO:0008270">
    <property type="term" value="F:zinc ion binding"/>
    <property type="evidence" value="ECO:0007669"/>
    <property type="project" value="InterPro"/>
</dbReference>
<dbReference type="AlphaFoldDB" id="A0A150M9R6"/>
<dbReference type="PANTHER" id="PTHR43401">
    <property type="entry name" value="L-THREONINE 3-DEHYDROGENASE"/>
    <property type="match status" value="1"/>
</dbReference>
<dbReference type="PATRIC" id="fig|301148.3.peg.2439"/>
<gene>
    <name evidence="6" type="ORF">B4135_1716</name>
</gene>
<dbReference type="Proteomes" id="UP000075683">
    <property type="component" value="Unassembled WGS sequence"/>
</dbReference>
<organism evidence="6 7">
    <name type="scientific">Caldibacillus debilis</name>
    <dbReference type="NCBI Taxonomy" id="301148"/>
    <lineage>
        <taxon>Bacteria</taxon>
        <taxon>Bacillati</taxon>
        <taxon>Bacillota</taxon>
        <taxon>Bacilli</taxon>
        <taxon>Bacillales</taxon>
        <taxon>Bacillaceae</taxon>
        <taxon>Caldibacillus</taxon>
    </lineage>
</organism>
<dbReference type="RefSeq" id="WP_061568369.1">
    <property type="nucleotide sequence ID" value="NZ_LQYT01000024.1"/>
</dbReference>
<dbReference type="InterPro" id="IPR020843">
    <property type="entry name" value="ER"/>
</dbReference>
<reference evidence="6 7" key="1">
    <citation type="submission" date="2016-01" db="EMBL/GenBank/DDBJ databases">
        <title>Draft Genome Sequences of Seven Thermophilic Sporeformers Isolated from Foods.</title>
        <authorList>
            <person name="Berendsen E.M."/>
            <person name="Wells-Bennik M.H."/>
            <person name="Krawcyk A.O."/>
            <person name="De Jong A."/>
            <person name="Holsappel S."/>
            <person name="Eijlander R.T."/>
            <person name="Kuipers O.P."/>
        </authorList>
    </citation>
    <scope>NUCLEOTIDE SEQUENCE [LARGE SCALE GENOMIC DNA]</scope>
    <source>
        <strain evidence="6 7">B4135</strain>
    </source>
</reference>
<dbReference type="InterPro" id="IPR002328">
    <property type="entry name" value="ADH_Zn_CS"/>
</dbReference>
<comment type="similarity">
    <text evidence="4">Belongs to the zinc-containing alcohol dehydrogenase family.</text>
</comment>
<comment type="caution">
    <text evidence="6">The sequence shown here is derived from an EMBL/GenBank/DDBJ whole genome shotgun (WGS) entry which is preliminary data.</text>
</comment>
<dbReference type="Pfam" id="PF08240">
    <property type="entry name" value="ADH_N"/>
    <property type="match status" value="1"/>
</dbReference>
<evidence type="ECO:0000256" key="2">
    <source>
        <dbReference type="ARBA" id="ARBA00022833"/>
    </source>
</evidence>
<evidence type="ECO:0000256" key="4">
    <source>
        <dbReference type="RuleBase" id="RU361277"/>
    </source>
</evidence>
<sequence length="333" mass="35760">MKAAVYYGPEDIRVEETGLRDLGKNELLIKVKACGICGTDIHIYRGEKGSTAVTPPVILGHEFSGEVVEVGKGVEHFSPGDRVAVDPNIYCGECSYCQSGKKQLCRRLNALGVSRNGGFAEYCIVPAANAVKMPETVPYEVAALTEPLSCCLHGIDRAGISPGQKVAVIGGGAIGLIMTQLALLSGASSVMVSEPVKKRRELALQLGADRAADPVHETVEADQFDVVIECAGNRKAMETALKAAKRGGTVLFFSVPSPDEVLPVRPFDIYEKELTIKGSFINPSTFLRAADLIAHRRLKLEPIITHAYPVEDIKTALAMQSSPDAVKVLIRFD</sequence>